<keyword evidence="8" id="KW-0547">Nucleotide-binding</keyword>
<dbReference type="SMART" id="SM00388">
    <property type="entry name" value="HisKA"/>
    <property type="match status" value="1"/>
</dbReference>
<dbReference type="CDD" id="cd00088">
    <property type="entry name" value="HPT"/>
    <property type="match status" value="1"/>
</dbReference>
<keyword evidence="25" id="KW-1185">Reference proteome</keyword>
<evidence type="ECO:0000259" key="20">
    <source>
        <dbReference type="PROSITE" id="PS50109"/>
    </source>
</evidence>
<keyword evidence="5 17" id="KW-0597">Phosphoprotein</keyword>
<dbReference type="EMBL" id="AONC01000014">
    <property type="protein sequence ID" value="EXJ16167.1"/>
    <property type="molecule type" value="Genomic_DNA"/>
</dbReference>
<keyword evidence="4" id="KW-1003">Cell membrane</keyword>
<dbReference type="SUPFAM" id="SSF55874">
    <property type="entry name" value="ATPase domain of HSP90 chaperone/DNA topoisomerase II/histidine kinase"/>
    <property type="match status" value="1"/>
</dbReference>
<dbReference type="CDD" id="cd13706">
    <property type="entry name" value="PBP2_HisK_like_1"/>
    <property type="match status" value="1"/>
</dbReference>
<name>W9VJD0_9GAMM</name>
<dbReference type="Gene3D" id="3.30.565.10">
    <property type="entry name" value="Histidine kinase-like ATPase, C-terminal domain"/>
    <property type="match status" value="1"/>
</dbReference>
<dbReference type="SMART" id="SM00062">
    <property type="entry name" value="PBPb"/>
    <property type="match status" value="1"/>
</dbReference>
<evidence type="ECO:0000256" key="16">
    <source>
        <dbReference type="PROSITE-ProRule" id="PRU00110"/>
    </source>
</evidence>
<dbReference type="CDD" id="cd16922">
    <property type="entry name" value="HATPase_EvgS-ArcB-TorS-like"/>
    <property type="match status" value="1"/>
</dbReference>
<dbReference type="Gene3D" id="1.10.287.130">
    <property type="match status" value="1"/>
</dbReference>
<proteinExistence type="predicted"/>
<accession>W9VJD0</accession>
<dbReference type="InterPro" id="IPR001789">
    <property type="entry name" value="Sig_transdc_resp-reg_receiver"/>
</dbReference>
<evidence type="ECO:0000256" key="3">
    <source>
        <dbReference type="ARBA" id="ARBA00012438"/>
    </source>
</evidence>
<protein>
    <recommendedName>
        <fullName evidence="15">Sensory/regulatory protein RpfC</fullName>
        <ecNumber evidence="3">2.7.13.3</ecNumber>
    </recommendedName>
</protein>
<dbReference type="InterPro" id="IPR003594">
    <property type="entry name" value="HATPase_dom"/>
</dbReference>
<feature type="transmembrane region" description="Helical" evidence="19">
    <location>
        <begin position="264"/>
        <end position="287"/>
    </location>
</feature>
<dbReference type="Pfam" id="PF02518">
    <property type="entry name" value="HATPase_c"/>
    <property type="match status" value="1"/>
</dbReference>
<dbReference type="InterPro" id="IPR011006">
    <property type="entry name" value="CheY-like_superfamily"/>
</dbReference>
<evidence type="ECO:0000259" key="22">
    <source>
        <dbReference type="PROSITE" id="PS50113"/>
    </source>
</evidence>
<dbReference type="Gene3D" id="1.20.120.160">
    <property type="entry name" value="HPT domain"/>
    <property type="match status" value="1"/>
</dbReference>
<evidence type="ECO:0000256" key="9">
    <source>
        <dbReference type="ARBA" id="ARBA00022777"/>
    </source>
</evidence>
<dbReference type="SUPFAM" id="SSF55785">
    <property type="entry name" value="PYP-like sensor domain (PAS domain)"/>
    <property type="match status" value="1"/>
</dbReference>
<dbReference type="SUPFAM" id="SSF47226">
    <property type="entry name" value="Histidine-containing phosphotransfer domain, HPT domain"/>
    <property type="match status" value="1"/>
</dbReference>
<dbReference type="STRING" id="1249627.D779_0472"/>
<dbReference type="FunFam" id="3.30.565.10:FF:000010">
    <property type="entry name" value="Sensor histidine kinase RcsC"/>
    <property type="match status" value="1"/>
</dbReference>
<dbReference type="GO" id="GO:0000155">
    <property type="term" value="F:phosphorelay sensor kinase activity"/>
    <property type="evidence" value="ECO:0007669"/>
    <property type="project" value="InterPro"/>
</dbReference>
<keyword evidence="10" id="KW-0067">ATP-binding</keyword>
<evidence type="ECO:0000256" key="6">
    <source>
        <dbReference type="ARBA" id="ARBA00022679"/>
    </source>
</evidence>
<keyword evidence="12" id="KW-0902">Two-component regulatory system</keyword>
<dbReference type="Pfam" id="PF00072">
    <property type="entry name" value="Response_reg"/>
    <property type="match status" value="2"/>
</dbReference>
<keyword evidence="11 19" id="KW-1133">Transmembrane helix</keyword>
<evidence type="ECO:0000256" key="13">
    <source>
        <dbReference type="ARBA" id="ARBA00023136"/>
    </source>
</evidence>
<dbReference type="EC" id="2.7.13.3" evidence="3"/>
<dbReference type="PANTHER" id="PTHR45339:SF1">
    <property type="entry name" value="HYBRID SIGNAL TRANSDUCTION HISTIDINE KINASE J"/>
    <property type="match status" value="1"/>
</dbReference>
<dbReference type="InterPro" id="IPR036890">
    <property type="entry name" value="HATPase_C_sf"/>
</dbReference>
<dbReference type="Proteomes" id="UP000019460">
    <property type="component" value="Unassembled WGS sequence"/>
</dbReference>
<evidence type="ECO:0000256" key="8">
    <source>
        <dbReference type="ARBA" id="ARBA00022741"/>
    </source>
</evidence>
<dbReference type="eggNOG" id="COG0784">
    <property type="taxonomic scope" value="Bacteria"/>
</dbReference>
<evidence type="ECO:0000256" key="4">
    <source>
        <dbReference type="ARBA" id="ARBA00022475"/>
    </source>
</evidence>
<dbReference type="Pfam" id="PF01627">
    <property type="entry name" value="Hpt"/>
    <property type="match status" value="1"/>
</dbReference>
<dbReference type="PRINTS" id="PR00344">
    <property type="entry name" value="BCTRLSENSOR"/>
</dbReference>
<feature type="domain" description="PAC" evidence="22">
    <location>
        <begin position="405"/>
        <end position="455"/>
    </location>
</feature>
<dbReference type="InterPro" id="IPR004358">
    <property type="entry name" value="Sig_transdc_His_kin-like_C"/>
</dbReference>
<dbReference type="Gene3D" id="3.40.50.2300">
    <property type="match status" value="2"/>
</dbReference>
<evidence type="ECO:0000256" key="5">
    <source>
        <dbReference type="ARBA" id="ARBA00022553"/>
    </source>
</evidence>
<dbReference type="PATRIC" id="fig|1249627.3.peg.1048"/>
<organism evidence="24 25">
    <name type="scientific">Imhoffiella purpurea</name>
    <dbReference type="NCBI Taxonomy" id="1249627"/>
    <lineage>
        <taxon>Bacteria</taxon>
        <taxon>Pseudomonadati</taxon>
        <taxon>Pseudomonadota</taxon>
        <taxon>Gammaproteobacteria</taxon>
        <taxon>Chromatiales</taxon>
        <taxon>Chromatiaceae</taxon>
        <taxon>Imhoffiella</taxon>
    </lineage>
</organism>
<evidence type="ECO:0000256" key="15">
    <source>
        <dbReference type="ARBA" id="ARBA00068150"/>
    </source>
</evidence>
<comment type="catalytic activity">
    <reaction evidence="1">
        <text>ATP + protein L-histidine = ADP + protein N-phospho-L-histidine.</text>
        <dbReference type="EC" id="2.7.13.3"/>
    </reaction>
</comment>
<dbReference type="SUPFAM" id="SSF53850">
    <property type="entry name" value="Periplasmic binding protein-like II"/>
    <property type="match status" value="1"/>
</dbReference>
<dbReference type="Pfam" id="PF00512">
    <property type="entry name" value="HisKA"/>
    <property type="match status" value="1"/>
</dbReference>
<reference evidence="24 25" key="1">
    <citation type="submission" date="2012-11" db="EMBL/GenBank/DDBJ databases">
        <title>Genome assembly of Thiorhodococcus sp. AK35.</title>
        <authorList>
            <person name="Nupur N."/>
            <person name="Khatri I."/>
            <person name="Subramanian S."/>
            <person name="Pinnaka A."/>
        </authorList>
    </citation>
    <scope>NUCLEOTIDE SEQUENCE [LARGE SCALE GENOMIC DNA]</scope>
    <source>
        <strain evidence="24 25">AK35</strain>
    </source>
</reference>
<comment type="subcellular location">
    <subcellularLocation>
        <location evidence="2">Cell membrane</location>
        <topology evidence="2">Multi-pass membrane protein</topology>
    </subcellularLocation>
</comment>
<dbReference type="FunFam" id="1.10.287.130:FF:000002">
    <property type="entry name" value="Two-component osmosensing histidine kinase"/>
    <property type="match status" value="1"/>
</dbReference>
<feature type="domain" description="HPt" evidence="23">
    <location>
        <begin position="1026"/>
        <end position="1127"/>
    </location>
</feature>
<dbReference type="eggNOG" id="COG0834">
    <property type="taxonomic scope" value="Bacteria"/>
</dbReference>
<evidence type="ECO:0000256" key="17">
    <source>
        <dbReference type="PROSITE-ProRule" id="PRU00169"/>
    </source>
</evidence>
<dbReference type="AlphaFoldDB" id="W9VJD0"/>
<evidence type="ECO:0000313" key="24">
    <source>
        <dbReference type="EMBL" id="EXJ16167.1"/>
    </source>
</evidence>
<keyword evidence="6" id="KW-0808">Transferase</keyword>
<dbReference type="SMART" id="SM00073">
    <property type="entry name" value="HPT"/>
    <property type="match status" value="1"/>
</dbReference>
<dbReference type="SMART" id="SM00387">
    <property type="entry name" value="HATPase_c"/>
    <property type="match status" value="1"/>
</dbReference>
<evidence type="ECO:0000256" key="12">
    <source>
        <dbReference type="ARBA" id="ARBA00023012"/>
    </source>
</evidence>
<dbReference type="eggNOG" id="COG2205">
    <property type="taxonomic scope" value="Bacteria"/>
</dbReference>
<dbReference type="InterPro" id="IPR036097">
    <property type="entry name" value="HisK_dim/P_sf"/>
</dbReference>
<dbReference type="SMART" id="SM00448">
    <property type="entry name" value="REC"/>
    <property type="match status" value="2"/>
</dbReference>
<feature type="coiled-coil region" evidence="18">
    <location>
        <begin position="293"/>
        <end position="331"/>
    </location>
</feature>
<comment type="subunit">
    <text evidence="14">At low DSF concentrations, interacts with RpfF.</text>
</comment>
<dbReference type="CDD" id="cd17546">
    <property type="entry name" value="REC_hyHK_CKI1_RcsC-like"/>
    <property type="match status" value="2"/>
</dbReference>
<dbReference type="GO" id="GO:0005886">
    <property type="term" value="C:plasma membrane"/>
    <property type="evidence" value="ECO:0007669"/>
    <property type="project" value="UniProtKB-SubCell"/>
</dbReference>
<dbReference type="RefSeq" id="WP_081763330.1">
    <property type="nucleotide sequence ID" value="NZ_AONC01000014.1"/>
</dbReference>
<dbReference type="Gene3D" id="3.40.190.10">
    <property type="entry name" value="Periplasmic binding protein-like II"/>
    <property type="match status" value="2"/>
</dbReference>
<dbReference type="SUPFAM" id="SSF47384">
    <property type="entry name" value="Homodimeric domain of signal transducing histidine kinase"/>
    <property type="match status" value="1"/>
</dbReference>
<dbReference type="NCBIfam" id="TIGR00229">
    <property type="entry name" value="sensory_box"/>
    <property type="match status" value="1"/>
</dbReference>
<dbReference type="InterPro" id="IPR000700">
    <property type="entry name" value="PAS-assoc_C"/>
</dbReference>
<dbReference type="InterPro" id="IPR008207">
    <property type="entry name" value="Sig_transdc_His_kin_Hpt_dom"/>
</dbReference>
<dbReference type="InterPro" id="IPR003661">
    <property type="entry name" value="HisK_dim/P_dom"/>
</dbReference>
<dbReference type="Pfam" id="PF00497">
    <property type="entry name" value="SBP_bac_3"/>
    <property type="match status" value="1"/>
</dbReference>
<evidence type="ECO:0000256" key="14">
    <source>
        <dbReference type="ARBA" id="ARBA00064003"/>
    </source>
</evidence>
<dbReference type="PROSITE" id="PS50110">
    <property type="entry name" value="RESPONSE_REGULATORY"/>
    <property type="match status" value="2"/>
</dbReference>
<dbReference type="InterPro" id="IPR001638">
    <property type="entry name" value="Solute-binding_3/MltF_N"/>
</dbReference>
<dbReference type="InterPro" id="IPR000014">
    <property type="entry name" value="PAS"/>
</dbReference>
<dbReference type="PANTHER" id="PTHR45339">
    <property type="entry name" value="HYBRID SIGNAL TRANSDUCTION HISTIDINE KINASE J"/>
    <property type="match status" value="1"/>
</dbReference>
<dbReference type="CDD" id="cd00130">
    <property type="entry name" value="PAS"/>
    <property type="match status" value="1"/>
</dbReference>
<keyword evidence="13 19" id="KW-0472">Membrane</keyword>
<feature type="modified residue" description="Phosphohistidine" evidence="16">
    <location>
        <position position="1065"/>
    </location>
</feature>
<dbReference type="GO" id="GO:0005524">
    <property type="term" value="F:ATP binding"/>
    <property type="evidence" value="ECO:0007669"/>
    <property type="project" value="UniProtKB-KW"/>
</dbReference>
<feature type="domain" description="Response regulatory" evidence="21">
    <location>
        <begin position="864"/>
        <end position="980"/>
    </location>
</feature>
<gene>
    <name evidence="24" type="ORF">D779_0472</name>
</gene>
<feature type="modified residue" description="4-aspartylphosphate" evidence="17">
    <location>
        <position position="768"/>
    </location>
</feature>
<feature type="domain" description="Response regulatory" evidence="21">
    <location>
        <begin position="715"/>
        <end position="836"/>
    </location>
</feature>
<evidence type="ECO:0000256" key="10">
    <source>
        <dbReference type="ARBA" id="ARBA00022840"/>
    </source>
</evidence>
<evidence type="ECO:0000259" key="23">
    <source>
        <dbReference type="PROSITE" id="PS50894"/>
    </source>
</evidence>
<evidence type="ECO:0000256" key="1">
    <source>
        <dbReference type="ARBA" id="ARBA00000085"/>
    </source>
</evidence>
<dbReference type="InterPro" id="IPR035965">
    <property type="entry name" value="PAS-like_dom_sf"/>
</dbReference>
<evidence type="ECO:0000256" key="2">
    <source>
        <dbReference type="ARBA" id="ARBA00004651"/>
    </source>
</evidence>
<sequence>MKPDPGPDHGRLPRILVHALIGVLLTAFSPNPAAQDEDRILRVVGDENYPPYLFLDANGKPTGFIVDLWRLWERKTGIQVELKAIKWEEAQRVLLRGDADVIENIFETPQRRPLYDFSEPYATLPVAIYRDVSIGGVVDSQSLKGFRVGVMKGDACIERLQDEGIDTLARYDDYTQLIQAALSQDIKVFCLDEYPANYYLYRLDAHRRLVKAFEFYRGQFHRAVRKGDAATLRLVAKGMAAISEAELEALRLKWLDTPADYRRYSYYAVQATALLGVALALLGIWVFSLRRAVASRTREYAEAEAELDRYRRELESRVAERTAALQRTNDRLAHTETAMDRAGIGICWNSAETGRFLFANAELCRQLGYAGGALLELEIGDITPELETSVLRQIAADLRDGAGSVRLETRNRRKDGSSYPAAITVYLHHAMGQEWFISFVEDITRRKEAETELVQARDNAEAADRAKSAFLANMSHEIRTPMNAIIGMSHLALQTDLDLKQRNYIEKVHRSAESLLGIINDILDFSKIEAGRLDLERIDFRLEDVMDHLANIVGLKAEEKGVELMFDLDPEVPTALIGDPLRLGQILVNLGNNAVKFTEPGGEIVVGAELLEGSETEALFGFWVRDSGIGMSEEQLALLFRPFTQADMSTTREYGGTGLGLVISKILTEMMGGELQVESNLGRGSTFRLTARFGKRADEEQPAPTQAARDLLPMRILVVDDNATSRQILGEMLRTMGFQVEQASAGEAAIPLLERAEGPSPYDLLLLDWRMDGMDGIATVRALQDNRAILHPPTVIMVTAYGREKAQQASEGLRVSGFLTKPVTPSTLLDAIMLALGHENAQRARATGRQEETMEAVERLRGARVLLVEDNEINQELAIDLLAEHGIQVEVAGNGQEALAMIEHQPPYDGVLMDCQMPIMDGYMATREIRALGYERLPVIAMTANVMKGDRERALNAGMNDHIGKPIDVREMFTTMAKWIRPSCADASATGPVGTEGARAEPLGIEEIPDLPGIDRAAGLAVVQQNVRLYRKLLLRFQEMQRDFAAQFAASRSDADPHASRRCAHSLKGLAANIGATHLQQAAQSLESVCERGDGEAAIGAALADALEALDRVIAGLDRYGPALTELSANETWEGNGMETHRDGLASVLDRLRQLLEENDTDAVDHLASLKPMLSGADCSQALGRLSRAIDDYDFDEALCQLDDLQRDLL</sequence>
<dbReference type="InterPro" id="IPR005467">
    <property type="entry name" value="His_kinase_dom"/>
</dbReference>
<dbReference type="PROSITE" id="PS50113">
    <property type="entry name" value="PAC"/>
    <property type="match status" value="1"/>
</dbReference>
<dbReference type="CDD" id="cd00082">
    <property type="entry name" value="HisKA"/>
    <property type="match status" value="1"/>
</dbReference>
<evidence type="ECO:0000256" key="19">
    <source>
        <dbReference type="SAM" id="Phobius"/>
    </source>
</evidence>
<keyword evidence="18" id="KW-0175">Coiled coil</keyword>
<dbReference type="Gene3D" id="3.30.450.20">
    <property type="entry name" value="PAS domain"/>
    <property type="match status" value="1"/>
</dbReference>
<evidence type="ECO:0000256" key="11">
    <source>
        <dbReference type="ARBA" id="ARBA00022989"/>
    </source>
</evidence>
<dbReference type="PROSITE" id="PS50894">
    <property type="entry name" value="HPT"/>
    <property type="match status" value="1"/>
</dbReference>
<keyword evidence="9" id="KW-0418">Kinase</keyword>
<dbReference type="OrthoDB" id="5290456at2"/>
<feature type="modified residue" description="4-aspartylphosphate" evidence="17">
    <location>
        <position position="914"/>
    </location>
</feature>
<feature type="transmembrane region" description="Helical" evidence="19">
    <location>
        <begin position="12"/>
        <end position="29"/>
    </location>
</feature>
<comment type="caution">
    <text evidence="24">The sequence shown here is derived from an EMBL/GenBank/DDBJ whole genome shotgun (WGS) entry which is preliminary data.</text>
</comment>
<keyword evidence="7 19" id="KW-0812">Transmembrane</keyword>
<evidence type="ECO:0000256" key="18">
    <source>
        <dbReference type="SAM" id="Coils"/>
    </source>
</evidence>
<evidence type="ECO:0000313" key="25">
    <source>
        <dbReference type="Proteomes" id="UP000019460"/>
    </source>
</evidence>
<dbReference type="PROSITE" id="PS50109">
    <property type="entry name" value="HIS_KIN"/>
    <property type="match status" value="1"/>
</dbReference>
<dbReference type="InterPro" id="IPR036641">
    <property type="entry name" value="HPT_dom_sf"/>
</dbReference>
<dbReference type="SUPFAM" id="SSF52172">
    <property type="entry name" value="CheY-like"/>
    <property type="match status" value="2"/>
</dbReference>
<evidence type="ECO:0000256" key="7">
    <source>
        <dbReference type="ARBA" id="ARBA00022692"/>
    </source>
</evidence>
<evidence type="ECO:0000259" key="21">
    <source>
        <dbReference type="PROSITE" id="PS50110"/>
    </source>
</evidence>
<feature type="domain" description="Histidine kinase" evidence="20">
    <location>
        <begin position="473"/>
        <end position="695"/>
    </location>
</feature>